<dbReference type="Pfam" id="PF00005">
    <property type="entry name" value="ABC_tran"/>
    <property type="match status" value="1"/>
</dbReference>
<evidence type="ECO:0000256" key="2">
    <source>
        <dbReference type="ARBA" id="ARBA00022741"/>
    </source>
</evidence>
<reference evidence="7 8" key="1">
    <citation type="journal article" date="2015" name="Antonie Van Leeuwenhoek">
        <title>Pseudooceanicola atlanticus gen. nov. sp. nov., isolated from surface seawater of the Atlantic Ocean and reclassification of Oceanicola batsensis, Oceanicola marinus, Oceanicola nitratireducens, Oceanicola nanhaiensis, Oceanicola antarcticus and Oceanicola flagellatus, as Pseudooceanicola batsensis comb. nov., Pseudooceanicola marinus comb. nov., Pseudooceanicola nitratireducens comb. nov., Pseudooceanicola nanhaiensis comb. nov., Pseudooceanicola antarcticus comb. nov., and Pseudooceanicola flagellatus comb. nov.</title>
        <authorList>
            <person name="Lai Q."/>
            <person name="Li G."/>
            <person name="Liu X."/>
            <person name="Du Y."/>
            <person name="Sun F."/>
            <person name="Shao Z."/>
        </authorList>
    </citation>
    <scope>NUCLEOTIDE SEQUENCE [LARGE SCALE GENOMIC DNA]</scope>
    <source>
        <strain evidence="7 8">22II-s11g</strain>
    </source>
</reference>
<dbReference type="NCBIfam" id="NF010068">
    <property type="entry name" value="PRK13548.1"/>
    <property type="match status" value="1"/>
</dbReference>
<keyword evidence="8" id="KW-1185">Reference proteome</keyword>
<keyword evidence="1" id="KW-0813">Transport</keyword>
<accession>A0A0A0EDY2</accession>
<dbReference type="InterPro" id="IPR017871">
    <property type="entry name" value="ABC_transporter-like_CS"/>
</dbReference>
<dbReference type="PROSITE" id="PS50893">
    <property type="entry name" value="ABC_TRANSPORTER_2"/>
    <property type="match status" value="1"/>
</dbReference>
<protein>
    <submittedName>
        <fullName evidence="7">Iron ABC transporter</fullName>
    </submittedName>
</protein>
<dbReference type="GO" id="GO:0016887">
    <property type="term" value="F:ATP hydrolysis activity"/>
    <property type="evidence" value="ECO:0007669"/>
    <property type="project" value="InterPro"/>
</dbReference>
<dbReference type="InterPro" id="IPR027417">
    <property type="entry name" value="P-loop_NTPase"/>
</dbReference>
<keyword evidence="2" id="KW-0547">Nucleotide-binding</keyword>
<dbReference type="SMART" id="SM00382">
    <property type="entry name" value="AAA"/>
    <property type="match status" value="1"/>
</dbReference>
<organism evidence="7 8">
    <name type="scientific">Pseudooceanicola atlanticus</name>
    <dbReference type="NCBI Taxonomy" id="1461694"/>
    <lineage>
        <taxon>Bacteria</taxon>
        <taxon>Pseudomonadati</taxon>
        <taxon>Pseudomonadota</taxon>
        <taxon>Alphaproteobacteria</taxon>
        <taxon>Rhodobacterales</taxon>
        <taxon>Paracoccaceae</taxon>
        <taxon>Pseudooceanicola</taxon>
    </lineage>
</organism>
<dbReference type="CDD" id="cd03214">
    <property type="entry name" value="ABC_Iron-Siderophores_B12_Hemin"/>
    <property type="match status" value="1"/>
</dbReference>
<comment type="function">
    <text evidence="5">Part of the ABC transporter complex HmuTUV involved in hemin import. Responsible for energy coupling to the transport system.</text>
</comment>
<dbReference type="GO" id="GO:0005524">
    <property type="term" value="F:ATP binding"/>
    <property type="evidence" value="ECO:0007669"/>
    <property type="project" value="UniProtKB-KW"/>
</dbReference>
<evidence type="ECO:0000259" key="6">
    <source>
        <dbReference type="PROSITE" id="PS50893"/>
    </source>
</evidence>
<dbReference type="InterPro" id="IPR003593">
    <property type="entry name" value="AAA+_ATPase"/>
</dbReference>
<dbReference type="PANTHER" id="PTHR42794:SF1">
    <property type="entry name" value="HEMIN IMPORT ATP-BINDING PROTEIN HMUV"/>
    <property type="match status" value="1"/>
</dbReference>
<evidence type="ECO:0000313" key="7">
    <source>
        <dbReference type="EMBL" id="KGM48283.1"/>
    </source>
</evidence>
<evidence type="ECO:0000256" key="1">
    <source>
        <dbReference type="ARBA" id="ARBA00022448"/>
    </source>
</evidence>
<dbReference type="Gene3D" id="3.40.50.300">
    <property type="entry name" value="P-loop containing nucleotide triphosphate hydrolases"/>
    <property type="match status" value="1"/>
</dbReference>
<evidence type="ECO:0000313" key="8">
    <source>
        <dbReference type="Proteomes" id="UP000030004"/>
    </source>
</evidence>
<dbReference type="PANTHER" id="PTHR42794">
    <property type="entry name" value="HEMIN IMPORT ATP-BINDING PROTEIN HMUV"/>
    <property type="match status" value="1"/>
</dbReference>
<dbReference type="AlphaFoldDB" id="A0A0A0EDY2"/>
<dbReference type="SUPFAM" id="SSF52540">
    <property type="entry name" value="P-loop containing nucleoside triphosphate hydrolases"/>
    <property type="match status" value="1"/>
</dbReference>
<sequence>MQLGRKTILDGIDMGAATGQVTCIVGPNGSGKTTLLRALTGEIGHTGTIRLGGRDLSGMAPHELAGMRGVLPQATPLSFPFTVAEVVGLDRPAARDPVPIRHALAEVGLGDYGGRFYQELSGGEQQRVQLARVLLQVRDPSGPDGPRWLFLDEPVSALDIAHQMQVIRIARDHARAGGGVLAVMHDLNLTALFADRVLVLKAGRVLADGPVSQIITAETLSRAYGCDVTVGRHPQTDLPVVLPPPL</sequence>
<dbReference type="PROSITE" id="PS00211">
    <property type="entry name" value="ABC_TRANSPORTER_1"/>
    <property type="match status" value="1"/>
</dbReference>
<dbReference type="eggNOG" id="COG4559">
    <property type="taxonomic scope" value="Bacteria"/>
</dbReference>
<dbReference type="STRING" id="1461694.ATO9_11575"/>
<dbReference type="Proteomes" id="UP000030004">
    <property type="component" value="Unassembled WGS sequence"/>
</dbReference>
<name>A0A0A0EDY2_9RHOB</name>
<evidence type="ECO:0000256" key="5">
    <source>
        <dbReference type="ARBA" id="ARBA00037066"/>
    </source>
</evidence>
<evidence type="ECO:0000256" key="4">
    <source>
        <dbReference type="ARBA" id="ARBA00022967"/>
    </source>
</evidence>
<evidence type="ECO:0000256" key="3">
    <source>
        <dbReference type="ARBA" id="ARBA00022840"/>
    </source>
</evidence>
<keyword evidence="3" id="KW-0067">ATP-binding</keyword>
<keyword evidence="4" id="KW-1278">Translocase</keyword>
<gene>
    <name evidence="7" type="ORF">ATO9_11575</name>
</gene>
<dbReference type="InterPro" id="IPR003439">
    <property type="entry name" value="ABC_transporter-like_ATP-bd"/>
</dbReference>
<dbReference type="EMBL" id="AQQX01000004">
    <property type="protein sequence ID" value="KGM48283.1"/>
    <property type="molecule type" value="Genomic_DNA"/>
</dbReference>
<comment type="caution">
    <text evidence="7">The sequence shown here is derived from an EMBL/GenBank/DDBJ whole genome shotgun (WGS) entry which is preliminary data.</text>
</comment>
<proteinExistence type="predicted"/>
<feature type="domain" description="ABC transporter" evidence="6">
    <location>
        <begin position="1"/>
        <end position="227"/>
    </location>
</feature>